<dbReference type="InterPro" id="IPR005744">
    <property type="entry name" value="Hy-lIII"/>
</dbReference>
<keyword evidence="4 8" id="KW-0812">Transmembrane</keyword>
<dbReference type="Proteomes" id="UP000286482">
    <property type="component" value="Unassembled WGS sequence"/>
</dbReference>
<feature type="binding site" evidence="7">
    <location>
        <position position="70"/>
    </location>
    <ligand>
        <name>Zn(2+)</name>
        <dbReference type="ChEBI" id="CHEBI:29105"/>
    </ligand>
</feature>
<dbReference type="OrthoDB" id="9813689at2"/>
<keyword evidence="7" id="KW-0479">Metal-binding</keyword>
<evidence type="ECO:0000256" key="3">
    <source>
        <dbReference type="ARBA" id="ARBA00022475"/>
    </source>
</evidence>
<organism evidence="9 10">
    <name type="scientific">Alginatibacterium sediminis</name>
    <dbReference type="NCBI Taxonomy" id="2164068"/>
    <lineage>
        <taxon>Bacteria</taxon>
        <taxon>Pseudomonadati</taxon>
        <taxon>Pseudomonadota</taxon>
        <taxon>Gammaproteobacteria</taxon>
        <taxon>Alteromonadales</taxon>
        <taxon>Alteromonadaceae</taxon>
        <taxon>Alginatibacterium</taxon>
    </lineage>
</organism>
<evidence type="ECO:0000256" key="4">
    <source>
        <dbReference type="ARBA" id="ARBA00022692"/>
    </source>
</evidence>
<protein>
    <submittedName>
        <fullName evidence="9">Hemolysin III family protein</fullName>
    </submittedName>
</protein>
<feature type="transmembrane region" description="Helical" evidence="8">
    <location>
        <begin position="20"/>
        <end position="40"/>
    </location>
</feature>
<dbReference type="EMBL" id="RAQO01000004">
    <property type="protein sequence ID" value="RKF19714.1"/>
    <property type="molecule type" value="Genomic_DNA"/>
</dbReference>
<dbReference type="GO" id="GO:0046872">
    <property type="term" value="F:metal ion binding"/>
    <property type="evidence" value="ECO:0007669"/>
    <property type="project" value="UniProtKB-KW"/>
</dbReference>
<feature type="binding site" evidence="7">
    <location>
        <position position="192"/>
    </location>
    <ligand>
        <name>Zn(2+)</name>
        <dbReference type="ChEBI" id="CHEBI:29105"/>
    </ligand>
</feature>
<dbReference type="InterPro" id="IPR004254">
    <property type="entry name" value="AdipoR/HlyIII-related"/>
</dbReference>
<dbReference type="Pfam" id="PF03006">
    <property type="entry name" value="HlyIII"/>
    <property type="match status" value="1"/>
</dbReference>
<accession>A0A420EGC9</accession>
<keyword evidence="5 8" id="KW-1133">Transmembrane helix</keyword>
<feature type="binding site" evidence="7">
    <location>
        <position position="196"/>
    </location>
    <ligand>
        <name>Zn(2+)</name>
        <dbReference type="ChEBI" id="CHEBI:29105"/>
    </ligand>
</feature>
<keyword evidence="7" id="KW-0862">Zinc</keyword>
<feature type="transmembrane region" description="Helical" evidence="8">
    <location>
        <begin position="138"/>
        <end position="158"/>
    </location>
</feature>
<proteinExistence type="inferred from homology"/>
<feature type="transmembrane region" description="Helical" evidence="8">
    <location>
        <begin position="52"/>
        <end position="72"/>
    </location>
</feature>
<comment type="subcellular location">
    <subcellularLocation>
        <location evidence="1">Cell membrane</location>
        <topology evidence="1">Multi-pass membrane protein</topology>
    </subcellularLocation>
</comment>
<comment type="similarity">
    <text evidence="2">Belongs to the UPF0073 (Hly-III) family.</text>
</comment>
<keyword evidence="10" id="KW-1185">Reference proteome</keyword>
<dbReference type="PANTHER" id="PTHR20855:SF3">
    <property type="entry name" value="LD03007P"/>
    <property type="match status" value="1"/>
</dbReference>
<keyword evidence="6 8" id="KW-0472">Membrane</keyword>
<evidence type="ECO:0000256" key="7">
    <source>
        <dbReference type="PIRSR" id="PIRSR604254-1"/>
    </source>
</evidence>
<dbReference type="GO" id="GO:0005886">
    <property type="term" value="C:plasma membrane"/>
    <property type="evidence" value="ECO:0007669"/>
    <property type="project" value="UniProtKB-SubCell"/>
</dbReference>
<comment type="caution">
    <text evidence="9">The sequence shown here is derived from an EMBL/GenBank/DDBJ whole genome shotgun (WGS) entry which is preliminary data.</text>
</comment>
<evidence type="ECO:0000256" key="1">
    <source>
        <dbReference type="ARBA" id="ARBA00004651"/>
    </source>
</evidence>
<feature type="transmembrane region" description="Helical" evidence="8">
    <location>
        <begin position="111"/>
        <end position="131"/>
    </location>
</feature>
<dbReference type="NCBIfam" id="TIGR01065">
    <property type="entry name" value="hlyIII"/>
    <property type="match status" value="1"/>
</dbReference>
<sequence length="215" mass="23652">MATIKKSIPQLAYNALEERLNSSSHGLGFLLAVVGLLFLITKAEGALEITAVSIYGGSLILMFLASCIYHTVADPVWKQRLKLLDHSAIYILIAGTYTPILMIAFDGWVSWASMLAIWSLAAFGVAFKLLTQTRFPKVSLSTYLGMGWFSVLLAYPLYQNVASAGLYLLAAGGLMFSIGVLFYVAKHKPYTHAIWHLFVIAGCSFHFASVYHYVV</sequence>
<evidence type="ECO:0000256" key="2">
    <source>
        <dbReference type="ARBA" id="ARBA00008488"/>
    </source>
</evidence>
<name>A0A420EGC9_9ALTE</name>
<evidence type="ECO:0000313" key="10">
    <source>
        <dbReference type="Proteomes" id="UP000286482"/>
    </source>
</evidence>
<evidence type="ECO:0000256" key="6">
    <source>
        <dbReference type="ARBA" id="ARBA00023136"/>
    </source>
</evidence>
<keyword evidence="3" id="KW-1003">Cell membrane</keyword>
<evidence type="ECO:0000313" key="9">
    <source>
        <dbReference type="EMBL" id="RKF19714.1"/>
    </source>
</evidence>
<evidence type="ECO:0000256" key="5">
    <source>
        <dbReference type="ARBA" id="ARBA00022989"/>
    </source>
</evidence>
<dbReference type="GO" id="GO:0140911">
    <property type="term" value="F:pore-forming activity"/>
    <property type="evidence" value="ECO:0007669"/>
    <property type="project" value="InterPro"/>
</dbReference>
<reference evidence="9 10" key="1">
    <citation type="submission" date="2018-09" db="EMBL/GenBank/DDBJ databases">
        <authorList>
            <person name="Wang Z."/>
        </authorList>
    </citation>
    <scope>NUCLEOTIDE SEQUENCE [LARGE SCALE GENOMIC DNA]</scope>
    <source>
        <strain evidence="9 10">ALS 81</strain>
    </source>
</reference>
<dbReference type="RefSeq" id="WP_120353719.1">
    <property type="nucleotide sequence ID" value="NZ_RAQO01000004.1"/>
</dbReference>
<dbReference type="AlphaFoldDB" id="A0A420EGC9"/>
<feature type="transmembrane region" description="Helical" evidence="8">
    <location>
        <begin position="84"/>
        <end position="105"/>
    </location>
</feature>
<gene>
    <name evidence="9" type="ORF">DBZ36_04445</name>
</gene>
<feature type="transmembrane region" description="Helical" evidence="8">
    <location>
        <begin position="164"/>
        <end position="184"/>
    </location>
</feature>
<evidence type="ECO:0000256" key="8">
    <source>
        <dbReference type="SAM" id="Phobius"/>
    </source>
</evidence>
<feature type="transmembrane region" description="Helical" evidence="8">
    <location>
        <begin position="193"/>
        <end position="214"/>
    </location>
</feature>
<dbReference type="PANTHER" id="PTHR20855">
    <property type="entry name" value="ADIPOR/PROGESTIN RECEPTOR-RELATED"/>
    <property type="match status" value="1"/>
</dbReference>